<keyword evidence="2 5" id="KW-0378">Hydrolase</keyword>
<gene>
    <name evidence="5" type="ORF">SAMN05192532_101854</name>
</gene>
<accession>A0A1I2AI08</accession>
<protein>
    <submittedName>
        <fullName evidence="5">N-carbamoyl-L-amino-acid hydrolase</fullName>
    </submittedName>
</protein>
<dbReference type="Gene3D" id="3.30.70.360">
    <property type="match status" value="1"/>
</dbReference>
<proteinExistence type="inferred from homology"/>
<evidence type="ECO:0000313" key="5">
    <source>
        <dbReference type="EMBL" id="SFE43178.1"/>
    </source>
</evidence>
<dbReference type="CDD" id="cd03884">
    <property type="entry name" value="M20_bAS"/>
    <property type="match status" value="1"/>
</dbReference>
<dbReference type="InterPro" id="IPR002933">
    <property type="entry name" value="Peptidase_M20"/>
</dbReference>
<feature type="binding site" evidence="3">
    <location>
        <position position="85"/>
    </location>
    <ligand>
        <name>Zn(2+)</name>
        <dbReference type="ChEBI" id="CHEBI:29105"/>
        <label>1</label>
    </ligand>
</feature>
<dbReference type="RefSeq" id="WP_091657754.1">
    <property type="nucleotide sequence ID" value="NZ_FONT01000001.1"/>
</dbReference>
<evidence type="ECO:0000256" key="1">
    <source>
        <dbReference type="ARBA" id="ARBA00006153"/>
    </source>
</evidence>
<dbReference type="Pfam" id="PF07687">
    <property type="entry name" value="M20_dimer"/>
    <property type="match status" value="1"/>
</dbReference>
<name>A0A1I2AI08_9BACI</name>
<dbReference type="GO" id="GO:0016813">
    <property type="term" value="F:hydrolase activity, acting on carbon-nitrogen (but not peptide) bonds, in linear amidines"/>
    <property type="evidence" value="ECO:0007669"/>
    <property type="project" value="InterPro"/>
</dbReference>
<dbReference type="STRING" id="930128.SAMN05192532_101854"/>
<dbReference type="NCBIfam" id="NF006771">
    <property type="entry name" value="PRK09290.1-5"/>
    <property type="match status" value="1"/>
</dbReference>
<feature type="binding site" evidence="3">
    <location>
        <position position="96"/>
    </location>
    <ligand>
        <name>Zn(2+)</name>
        <dbReference type="ChEBI" id="CHEBI:29105"/>
        <label>1</label>
    </ligand>
</feature>
<dbReference type="SUPFAM" id="SSF53187">
    <property type="entry name" value="Zn-dependent exopeptidases"/>
    <property type="match status" value="1"/>
</dbReference>
<evidence type="ECO:0000259" key="4">
    <source>
        <dbReference type="Pfam" id="PF07687"/>
    </source>
</evidence>
<dbReference type="InterPro" id="IPR011650">
    <property type="entry name" value="Peptidase_M20_dimer"/>
</dbReference>
<evidence type="ECO:0000256" key="3">
    <source>
        <dbReference type="PIRSR" id="PIRSR001235-1"/>
    </source>
</evidence>
<evidence type="ECO:0000256" key="2">
    <source>
        <dbReference type="ARBA" id="ARBA00022801"/>
    </source>
</evidence>
<dbReference type="Pfam" id="PF01546">
    <property type="entry name" value="Peptidase_M20"/>
    <property type="match status" value="1"/>
</dbReference>
<feature type="binding site" evidence="3">
    <location>
        <position position="131"/>
    </location>
    <ligand>
        <name>Zn(2+)</name>
        <dbReference type="ChEBI" id="CHEBI:29105"/>
        <label>2</label>
    </ligand>
</feature>
<keyword evidence="3" id="KW-0479">Metal-binding</keyword>
<keyword evidence="6" id="KW-1185">Reference proteome</keyword>
<feature type="binding site" evidence="3">
    <location>
        <position position="383"/>
    </location>
    <ligand>
        <name>Zn(2+)</name>
        <dbReference type="ChEBI" id="CHEBI:29105"/>
        <label>2</label>
    </ligand>
</feature>
<dbReference type="PIRSF" id="PIRSF001235">
    <property type="entry name" value="Amidase_carbamoylase"/>
    <property type="match status" value="1"/>
</dbReference>
<sequence>MNTQKVLINGERLKNTLEEYADNGRTENNGVTRLCFSEEDIQARNLFRSHCEELGMTVKIDDMGNIYATLPGKDNSKPPVVMGSHLDSVKKGGRFDGVLGVLAGLEVVRTIVENNIEPEVPVMVVNITNEEGARFEPSMMSSGVLSGRFDKAKMLQSTDAEGISFEQALKESGYEGEEANRIKEAKAFLELHIEQGPVLEREQIDIGIVEGVVGMVCYDIEVTGESDHAGTTPMPMRKDAFFAANNLIQEAREKLSKLDDDLVYTMGRINAWPNIHTVIPNKIVFSLEARHQNPETIKRVEEIIQELTQSEGKEKCEVKATKLWSRDTIWFDKDVVNTFEQSAEALGYSHKRMVSGAGHDAQFLQDFLPSAMIFAPSVNGKSHDEDELTHWDDCERAVNVVLQTALSLATE</sequence>
<organism evidence="5 6">
    <name type="scientific">Alteribacillus iranensis</name>
    <dbReference type="NCBI Taxonomy" id="930128"/>
    <lineage>
        <taxon>Bacteria</taxon>
        <taxon>Bacillati</taxon>
        <taxon>Bacillota</taxon>
        <taxon>Bacilli</taxon>
        <taxon>Bacillales</taxon>
        <taxon>Bacillaceae</taxon>
        <taxon>Alteribacillus</taxon>
    </lineage>
</organism>
<dbReference type="NCBIfam" id="TIGR01879">
    <property type="entry name" value="hydantase"/>
    <property type="match status" value="1"/>
</dbReference>
<comment type="similarity">
    <text evidence="1">Belongs to the peptidase M20 family.</text>
</comment>
<dbReference type="PANTHER" id="PTHR32494:SF5">
    <property type="entry name" value="ALLANTOATE AMIDOHYDROLASE"/>
    <property type="match status" value="1"/>
</dbReference>
<dbReference type="OrthoDB" id="9808195at2"/>
<dbReference type="GO" id="GO:0046872">
    <property type="term" value="F:metal ion binding"/>
    <property type="evidence" value="ECO:0007669"/>
    <property type="project" value="UniProtKB-KW"/>
</dbReference>
<evidence type="ECO:0000313" key="6">
    <source>
        <dbReference type="Proteomes" id="UP000199516"/>
    </source>
</evidence>
<feature type="binding site" evidence="3">
    <location>
        <position position="192"/>
    </location>
    <ligand>
        <name>Zn(2+)</name>
        <dbReference type="ChEBI" id="CHEBI:29105"/>
        <label>1</label>
    </ligand>
</feature>
<dbReference type="Proteomes" id="UP000199516">
    <property type="component" value="Unassembled WGS sequence"/>
</dbReference>
<dbReference type="AlphaFoldDB" id="A0A1I2AI08"/>
<reference evidence="5 6" key="1">
    <citation type="submission" date="2016-10" db="EMBL/GenBank/DDBJ databases">
        <authorList>
            <person name="de Groot N.N."/>
        </authorList>
    </citation>
    <scope>NUCLEOTIDE SEQUENCE [LARGE SCALE GENOMIC DNA]</scope>
    <source>
        <strain evidence="5 6">DSM 23995</strain>
    </source>
</reference>
<keyword evidence="3" id="KW-0862">Zinc</keyword>
<dbReference type="PANTHER" id="PTHR32494">
    <property type="entry name" value="ALLANTOATE DEIMINASE-RELATED"/>
    <property type="match status" value="1"/>
</dbReference>
<dbReference type="InterPro" id="IPR036264">
    <property type="entry name" value="Bact_exopeptidase_dim_dom"/>
</dbReference>
<feature type="domain" description="Peptidase M20 dimerisation" evidence="4">
    <location>
        <begin position="214"/>
        <end position="314"/>
    </location>
</feature>
<dbReference type="Gene3D" id="3.40.630.10">
    <property type="entry name" value="Zn peptidases"/>
    <property type="match status" value="1"/>
</dbReference>
<dbReference type="EMBL" id="FONT01000001">
    <property type="protein sequence ID" value="SFE43178.1"/>
    <property type="molecule type" value="Genomic_DNA"/>
</dbReference>
<dbReference type="InterPro" id="IPR010158">
    <property type="entry name" value="Amidase_Cbmase"/>
</dbReference>
<dbReference type="SUPFAM" id="SSF55031">
    <property type="entry name" value="Bacterial exopeptidase dimerisation domain"/>
    <property type="match status" value="1"/>
</dbReference>
<feature type="binding site" evidence="3">
    <location>
        <position position="96"/>
    </location>
    <ligand>
        <name>Zn(2+)</name>
        <dbReference type="ChEBI" id="CHEBI:29105"/>
        <label>2</label>
    </ligand>
</feature>
<comment type="cofactor">
    <cofactor evidence="3">
        <name>Zn(2+)</name>
        <dbReference type="ChEBI" id="CHEBI:29105"/>
    </cofactor>
    <text evidence="3">Binds 2 Zn(2+) ions per subunit.</text>
</comment>